<name>A0A840ZCK7_9HYPH</name>
<dbReference type="EMBL" id="JACHOP010000001">
    <property type="protein sequence ID" value="MBB5755326.1"/>
    <property type="molecule type" value="Genomic_DNA"/>
</dbReference>
<sequence>MASSPIVWSQARSAGVPMQRFTGHVGTVEVGIVEYDGSNRLWTWWSPLAEAAWGHGQDAEGAQRGFEAWLRGWLENFRPFFEHA</sequence>
<proteinExistence type="predicted"/>
<evidence type="ECO:0000313" key="1">
    <source>
        <dbReference type="EMBL" id="MBB5755326.1"/>
    </source>
</evidence>
<organism evidence="1 2">
    <name type="scientific">Methylorubrum rhodinum</name>
    <dbReference type="NCBI Taxonomy" id="29428"/>
    <lineage>
        <taxon>Bacteria</taxon>
        <taxon>Pseudomonadati</taxon>
        <taxon>Pseudomonadota</taxon>
        <taxon>Alphaproteobacteria</taxon>
        <taxon>Hyphomicrobiales</taxon>
        <taxon>Methylobacteriaceae</taxon>
        <taxon>Methylorubrum</taxon>
    </lineage>
</organism>
<keyword evidence="2" id="KW-1185">Reference proteome</keyword>
<reference evidence="1 2" key="1">
    <citation type="submission" date="2020-08" db="EMBL/GenBank/DDBJ databases">
        <title>Genomic Encyclopedia of Type Strains, Phase IV (KMG-IV): sequencing the most valuable type-strain genomes for metagenomic binning, comparative biology and taxonomic classification.</title>
        <authorList>
            <person name="Goeker M."/>
        </authorList>
    </citation>
    <scope>NUCLEOTIDE SEQUENCE [LARGE SCALE GENOMIC DNA]</scope>
    <source>
        <strain evidence="1 2">DSM 2163</strain>
    </source>
</reference>
<dbReference type="Proteomes" id="UP000583454">
    <property type="component" value="Unassembled WGS sequence"/>
</dbReference>
<dbReference type="RefSeq" id="WP_183562939.1">
    <property type="nucleotide sequence ID" value="NZ_JACHOP010000001.1"/>
</dbReference>
<comment type="caution">
    <text evidence="1">The sequence shown here is derived from an EMBL/GenBank/DDBJ whole genome shotgun (WGS) entry which is preliminary data.</text>
</comment>
<protein>
    <submittedName>
        <fullName evidence="1">Uncharacterized protein</fullName>
    </submittedName>
</protein>
<evidence type="ECO:0000313" key="2">
    <source>
        <dbReference type="Proteomes" id="UP000583454"/>
    </source>
</evidence>
<dbReference type="AlphaFoldDB" id="A0A840ZCK7"/>
<accession>A0A840ZCK7</accession>
<gene>
    <name evidence="1" type="ORF">HNR00_000015</name>
</gene>